<dbReference type="AlphaFoldDB" id="A0A9P6HF49"/>
<evidence type="ECO:0000259" key="8">
    <source>
        <dbReference type="Pfam" id="PF13087"/>
    </source>
</evidence>
<reference evidence="9" key="1">
    <citation type="journal article" date="2020" name="Nat. Commun.">
        <title>Large-scale genome sequencing of mycorrhizal fungi provides insights into the early evolution of symbiotic traits.</title>
        <authorList>
            <person name="Miyauchi S."/>
            <person name="Kiss E."/>
            <person name="Kuo A."/>
            <person name="Drula E."/>
            <person name="Kohler A."/>
            <person name="Sanchez-Garcia M."/>
            <person name="Morin E."/>
            <person name="Andreopoulos B."/>
            <person name="Barry K.W."/>
            <person name="Bonito G."/>
            <person name="Buee M."/>
            <person name="Carver A."/>
            <person name="Chen C."/>
            <person name="Cichocki N."/>
            <person name="Clum A."/>
            <person name="Culley D."/>
            <person name="Crous P.W."/>
            <person name="Fauchery L."/>
            <person name="Girlanda M."/>
            <person name="Hayes R.D."/>
            <person name="Keri Z."/>
            <person name="LaButti K."/>
            <person name="Lipzen A."/>
            <person name="Lombard V."/>
            <person name="Magnuson J."/>
            <person name="Maillard F."/>
            <person name="Murat C."/>
            <person name="Nolan M."/>
            <person name="Ohm R.A."/>
            <person name="Pangilinan J."/>
            <person name="Pereira M.F."/>
            <person name="Perotto S."/>
            <person name="Peter M."/>
            <person name="Pfister S."/>
            <person name="Riley R."/>
            <person name="Sitrit Y."/>
            <person name="Stielow J.B."/>
            <person name="Szollosi G."/>
            <person name="Zifcakova L."/>
            <person name="Stursova M."/>
            <person name="Spatafora J.W."/>
            <person name="Tedersoo L."/>
            <person name="Vaario L.M."/>
            <person name="Yamada A."/>
            <person name="Yan M."/>
            <person name="Wang P."/>
            <person name="Xu J."/>
            <person name="Bruns T."/>
            <person name="Baldrian P."/>
            <person name="Vilgalys R."/>
            <person name="Dunand C."/>
            <person name="Henrissat B."/>
            <person name="Grigoriev I.V."/>
            <person name="Hibbett D."/>
            <person name="Nagy L.G."/>
            <person name="Martin F.M."/>
        </authorList>
    </citation>
    <scope>NUCLEOTIDE SEQUENCE</scope>
    <source>
        <strain evidence="9">UH-Tt-Lm1</strain>
    </source>
</reference>
<dbReference type="GO" id="GO:0004386">
    <property type="term" value="F:helicase activity"/>
    <property type="evidence" value="ECO:0007669"/>
    <property type="project" value="UniProtKB-KW"/>
</dbReference>
<dbReference type="Proteomes" id="UP000736335">
    <property type="component" value="Unassembled WGS sequence"/>
</dbReference>
<dbReference type="OrthoDB" id="6513042at2759"/>
<evidence type="ECO:0000256" key="4">
    <source>
        <dbReference type="ARBA" id="ARBA00022806"/>
    </source>
</evidence>
<proteinExistence type="inferred from homology"/>
<feature type="coiled-coil region" evidence="6">
    <location>
        <begin position="433"/>
        <end position="460"/>
    </location>
</feature>
<dbReference type="CDD" id="cd18808">
    <property type="entry name" value="SF1_C_Upf1"/>
    <property type="match status" value="1"/>
</dbReference>
<dbReference type="Pfam" id="PF13087">
    <property type="entry name" value="AAA_12"/>
    <property type="match status" value="1"/>
</dbReference>
<dbReference type="GO" id="GO:0016787">
    <property type="term" value="F:hydrolase activity"/>
    <property type="evidence" value="ECO:0007669"/>
    <property type="project" value="UniProtKB-KW"/>
</dbReference>
<keyword evidence="4" id="KW-0347">Helicase</keyword>
<gene>
    <name evidence="9" type="ORF">BJ322DRAFT_1204261</name>
</gene>
<evidence type="ECO:0000313" key="9">
    <source>
        <dbReference type="EMBL" id="KAF9785941.1"/>
    </source>
</evidence>
<evidence type="ECO:0000259" key="7">
    <source>
        <dbReference type="Pfam" id="PF13086"/>
    </source>
</evidence>
<feature type="domain" description="DNA2/NAM7 helicase helicase" evidence="7">
    <location>
        <begin position="331"/>
        <end position="565"/>
    </location>
</feature>
<evidence type="ECO:0000256" key="3">
    <source>
        <dbReference type="ARBA" id="ARBA00022801"/>
    </source>
</evidence>
<dbReference type="GO" id="GO:0005524">
    <property type="term" value="F:ATP binding"/>
    <property type="evidence" value="ECO:0007669"/>
    <property type="project" value="UniProtKB-KW"/>
</dbReference>
<dbReference type="GO" id="GO:0005694">
    <property type="term" value="C:chromosome"/>
    <property type="evidence" value="ECO:0007669"/>
    <property type="project" value="UniProtKB-ARBA"/>
</dbReference>
<evidence type="ECO:0000313" key="10">
    <source>
        <dbReference type="Proteomes" id="UP000736335"/>
    </source>
</evidence>
<protein>
    <submittedName>
        <fullName evidence="9">P-loop containing nucleoside triphosphate hydrolase protein</fullName>
    </submittedName>
</protein>
<evidence type="ECO:0000256" key="1">
    <source>
        <dbReference type="ARBA" id="ARBA00007913"/>
    </source>
</evidence>
<reference evidence="9" key="2">
    <citation type="submission" date="2020-11" db="EMBL/GenBank/DDBJ databases">
        <authorList>
            <consortium name="DOE Joint Genome Institute"/>
            <person name="Kuo A."/>
            <person name="Miyauchi S."/>
            <person name="Kiss E."/>
            <person name="Drula E."/>
            <person name="Kohler A."/>
            <person name="Sanchez-Garcia M."/>
            <person name="Andreopoulos B."/>
            <person name="Barry K.W."/>
            <person name="Bonito G."/>
            <person name="Buee M."/>
            <person name="Carver A."/>
            <person name="Chen C."/>
            <person name="Cichocki N."/>
            <person name="Clum A."/>
            <person name="Culley D."/>
            <person name="Crous P.W."/>
            <person name="Fauchery L."/>
            <person name="Girlanda M."/>
            <person name="Hayes R."/>
            <person name="Keri Z."/>
            <person name="Labutti K."/>
            <person name="Lipzen A."/>
            <person name="Lombard V."/>
            <person name="Magnuson J."/>
            <person name="Maillard F."/>
            <person name="Morin E."/>
            <person name="Murat C."/>
            <person name="Nolan M."/>
            <person name="Ohm R."/>
            <person name="Pangilinan J."/>
            <person name="Pereira M."/>
            <person name="Perotto S."/>
            <person name="Peter M."/>
            <person name="Riley R."/>
            <person name="Sitrit Y."/>
            <person name="Stielow B."/>
            <person name="Szollosi G."/>
            <person name="Zifcakova L."/>
            <person name="Stursova M."/>
            <person name="Spatafora J.W."/>
            <person name="Tedersoo L."/>
            <person name="Vaario L.-M."/>
            <person name="Yamada A."/>
            <person name="Yan M."/>
            <person name="Wang P."/>
            <person name="Xu J."/>
            <person name="Bruns T."/>
            <person name="Baldrian P."/>
            <person name="Vilgalys R."/>
            <person name="Henrissat B."/>
            <person name="Grigoriev I.V."/>
            <person name="Hibbett D."/>
            <person name="Nagy L.G."/>
            <person name="Martin F.M."/>
        </authorList>
    </citation>
    <scope>NUCLEOTIDE SEQUENCE</scope>
    <source>
        <strain evidence="9">UH-Tt-Lm1</strain>
    </source>
</reference>
<dbReference type="PANTHER" id="PTHR10887">
    <property type="entry name" value="DNA2/NAM7 HELICASE FAMILY"/>
    <property type="match status" value="1"/>
</dbReference>
<sequence>MRRLSRTPTVFSRPPPDHPCIIFRRLSSSEAVNVNERFRSPVTEHIPRFDWRLRVSSPKPPLNTAIKVLEKRTQPPFPTDAYPYNAHIQKYKDHFLPLLSSERAQNEAVVKERLSSWSLDRLKREGYCITDTKAYWVDFQKAGRPVACFMLGPGIVFPAHVFEKGSPILISRADPLNDIPYRGNVVDHKPTQIKVALQVSFPELEEGCWRLDLGQSNIAYERMNAAISCLSHDVPAIEQAVGDGQKYMLHGTHLRHILLDSFSPTSESTHSTPLQRADEANYVSHETLDHGGRASAVSRGVFKDDMRIMSWAKRYLRPNPVRVEGDPVLPLNAPQVRAIATMIAEGMSLIQGPPGTGKTKTIIETIKLLKKNFAVVHPILVCTYTNVAVDNLVEGFVNAGLDPVRIGYGQIKSTLQEHSLEFKIQKHPLYPSYEVVSENLKKLEKELKRTRARIFERQEQRASFNEISRLKSYLGTLKVRQSKLHTKEQSLYLQMQTEVLASADVVCTTCISSGSWSLAGMDFPVVFLDEASMSTEPASLIPLMKGSRHVALIGDHKQLPPVITSPEAQSNGLGISLFERLTEEGTIPSVMLNIQYRMHPDISRFPSAEFYNFSLSDGTVDSAGNVVSFLDPPISSHLTANPATGNRPSLIFLDHAGSESAKDRSRVNWNEAHIVCSVVEDLLLHNKAIRGSDIGIITPYVAQVSLLNRLFNKNKENIERFKRVLGDQRAMQLASIEIKSVDGFEGREKDIIIFSTVRNNAMGHIGFLADRRRLNVGLTRAKRGLFIVGSIATLKMGRIDEGPENTLSADMHGKTGKGAGAWRRYVDFLSERGLVSELSGARLSKALYGNYEKAVNSYAGAGMTGEQQRRSWDIIALRSVKNNIVRQCI</sequence>
<dbReference type="FunFam" id="3.40.50.300:FF:000326">
    <property type="entry name" value="P-loop containing nucleoside triphosphate hydrolase"/>
    <property type="match status" value="1"/>
</dbReference>
<evidence type="ECO:0000256" key="2">
    <source>
        <dbReference type="ARBA" id="ARBA00022741"/>
    </source>
</evidence>
<organism evidence="9 10">
    <name type="scientific">Thelephora terrestris</name>
    <dbReference type="NCBI Taxonomy" id="56493"/>
    <lineage>
        <taxon>Eukaryota</taxon>
        <taxon>Fungi</taxon>
        <taxon>Dikarya</taxon>
        <taxon>Basidiomycota</taxon>
        <taxon>Agaricomycotina</taxon>
        <taxon>Agaricomycetes</taxon>
        <taxon>Thelephorales</taxon>
        <taxon>Thelephoraceae</taxon>
        <taxon>Thelephora</taxon>
    </lineage>
</organism>
<keyword evidence="3 9" id="KW-0378">Hydrolase</keyword>
<dbReference type="InterPro" id="IPR041677">
    <property type="entry name" value="DNA2/NAM7_AAA_11"/>
</dbReference>
<accession>A0A9P6HF49</accession>
<comment type="caution">
    <text evidence="9">The sequence shown here is derived from an EMBL/GenBank/DDBJ whole genome shotgun (WGS) entry which is preliminary data.</text>
</comment>
<dbReference type="InterPro" id="IPR047187">
    <property type="entry name" value="SF1_C_Upf1"/>
</dbReference>
<keyword evidence="2" id="KW-0547">Nucleotide-binding</keyword>
<dbReference type="InterPro" id="IPR041679">
    <property type="entry name" value="DNA2/NAM7-like_C"/>
</dbReference>
<dbReference type="Pfam" id="PF13086">
    <property type="entry name" value="AAA_11"/>
    <property type="match status" value="1"/>
</dbReference>
<evidence type="ECO:0000256" key="5">
    <source>
        <dbReference type="ARBA" id="ARBA00022840"/>
    </source>
</evidence>
<keyword evidence="6" id="KW-0175">Coiled coil</keyword>
<dbReference type="SUPFAM" id="SSF52540">
    <property type="entry name" value="P-loop containing nucleoside triphosphate hydrolases"/>
    <property type="match status" value="1"/>
</dbReference>
<feature type="domain" description="DNA2/NAM7 helicase-like C-terminal" evidence="8">
    <location>
        <begin position="574"/>
        <end position="790"/>
    </location>
</feature>
<keyword evidence="10" id="KW-1185">Reference proteome</keyword>
<evidence type="ECO:0000256" key="6">
    <source>
        <dbReference type="SAM" id="Coils"/>
    </source>
</evidence>
<dbReference type="PANTHER" id="PTHR10887:SF495">
    <property type="entry name" value="HELICASE SENATAXIN ISOFORM X1-RELATED"/>
    <property type="match status" value="1"/>
</dbReference>
<dbReference type="EMBL" id="WIUZ02000006">
    <property type="protein sequence ID" value="KAF9785941.1"/>
    <property type="molecule type" value="Genomic_DNA"/>
</dbReference>
<dbReference type="InterPro" id="IPR027417">
    <property type="entry name" value="P-loop_NTPase"/>
</dbReference>
<comment type="similarity">
    <text evidence="1">Belongs to the DNA2/NAM7 helicase family.</text>
</comment>
<name>A0A9P6HF49_9AGAM</name>
<dbReference type="Gene3D" id="3.40.50.300">
    <property type="entry name" value="P-loop containing nucleotide triphosphate hydrolases"/>
    <property type="match status" value="2"/>
</dbReference>
<keyword evidence="5" id="KW-0067">ATP-binding</keyword>
<dbReference type="InterPro" id="IPR045055">
    <property type="entry name" value="DNA2/NAM7-like"/>
</dbReference>